<dbReference type="SUPFAM" id="SSF53474">
    <property type="entry name" value="alpha/beta-Hydrolases"/>
    <property type="match status" value="1"/>
</dbReference>
<dbReference type="AlphaFoldDB" id="A0A7W7RNX7"/>
<evidence type="ECO:0000313" key="6">
    <source>
        <dbReference type="Proteomes" id="UP000523007"/>
    </source>
</evidence>
<dbReference type="InterPro" id="IPR002410">
    <property type="entry name" value="Peptidase_S33"/>
</dbReference>
<proteinExistence type="inferred from homology"/>
<comment type="caution">
    <text evidence="5">The sequence shown here is derived from an EMBL/GenBank/DDBJ whole genome shotgun (WGS) entry which is preliminary data.</text>
</comment>
<feature type="domain" description="AB hydrolase-1" evidence="4">
    <location>
        <begin position="47"/>
        <end position="157"/>
    </location>
</feature>
<dbReference type="PANTHER" id="PTHR43433">
    <property type="entry name" value="HYDROLASE, ALPHA/BETA FOLD FAMILY PROTEIN"/>
    <property type="match status" value="1"/>
</dbReference>
<dbReference type="InterPro" id="IPR000073">
    <property type="entry name" value="AB_hydrolase_1"/>
</dbReference>
<sequence>MDNTQHQRLGRRLGRMPGVRTVPRPVEPHGGEFDLTYIREGTPGGTPLLILPGGPGLASVLPYRGVRRAAVQRGFEVVMVEHRGVGLSRTDRAGADLPMDAMTVAAVLGDLVAVLDDCGWERAVVYGSSYGGYLAQALGARHPERVSAMVLDSATSDSVGEGLQRSHLRRLFWRGEEHETAAAAAAVRHLVEERAVPVEETGVVVPVAYELGGAGLVERLLEAVRGGRVRTWNRIRDLGGKEVQRRHPYYMEFDLAGAIYYRELGKELPDGQALDPYVLFDREAERFPAFAGEPVDLAAALPAFTWPTAVLSGRRDMRSVPPAAQRTAELLPDGVLVPFENSAHSFLDFHPRVALTAAAATANAAHTRLPRLAARLEGLPRPASAHLLGPMLSAGATVDRALAASPLTS</sequence>
<protein>
    <submittedName>
        <fullName evidence="5">Pimeloyl-ACP methyl ester carboxylesterase</fullName>
    </submittedName>
</protein>
<dbReference type="RefSeq" id="WP_184584748.1">
    <property type="nucleotide sequence ID" value="NZ_JACHJT010000002.1"/>
</dbReference>
<dbReference type="Pfam" id="PF00561">
    <property type="entry name" value="Abhydrolase_1"/>
    <property type="match status" value="1"/>
</dbReference>
<keyword evidence="2" id="KW-0378">Hydrolase</keyword>
<evidence type="ECO:0000259" key="4">
    <source>
        <dbReference type="Pfam" id="PF00561"/>
    </source>
</evidence>
<dbReference type="InterPro" id="IPR029058">
    <property type="entry name" value="AB_hydrolase_fold"/>
</dbReference>
<gene>
    <name evidence="5" type="ORF">F4561_005867</name>
</gene>
<dbReference type="EMBL" id="JACHJT010000002">
    <property type="protein sequence ID" value="MBB4934973.1"/>
    <property type="molecule type" value="Genomic_DNA"/>
</dbReference>
<dbReference type="InterPro" id="IPR050471">
    <property type="entry name" value="AB_hydrolase"/>
</dbReference>
<dbReference type="GO" id="GO:0004177">
    <property type="term" value="F:aminopeptidase activity"/>
    <property type="evidence" value="ECO:0007669"/>
    <property type="project" value="UniProtKB-EC"/>
</dbReference>
<comment type="similarity">
    <text evidence="1">Belongs to the peptidase S33 family.</text>
</comment>
<feature type="region of interest" description="Disordered" evidence="3">
    <location>
        <begin position="1"/>
        <end position="26"/>
    </location>
</feature>
<name>A0A7W7RNX7_9ACTN</name>
<dbReference type="Proteomes" id="UP000523007">
    <property type="component" value="Unassembled WGS sequence"/>
</dbReference>
<dbReference type="GO" id="GO:0006508">
    <property type="term" value="P:proteolysis"/>
    <property type="evidence" value="ECO:0007669"/>
    <property type="project" value="InterPro"/>
</dbReference>
<accession>A0A7W7RNX7</accession>
<evidence type="ECO:0000256" key="1">
    <source>
        <dbReference type="ARBA" id="ARBA00010088"/>
    </source>
</evidence>
<evidence type="ECO:0000313" key="5">
    <source>
        <dbReference type="EMBL" id="MBB4934973.1"/>
    </source>
</evidence>
<evidence type="ECO:0000256" key="3">
    <source>
        <dbReference type="SAM" id="MobiDB-lite"/>
    </source>
</evidence>
<dbReference type="PANTHER" id="PTHR43433:SF5">
    <property type="entry name" value="AB HYDROLASE-1 DOMAIN-CONTAINING PROTEIN"/>
    <property type="match status" value="1"/>
</dbReference>
<organism evidence="5 6">
    <name type="scientific">Lipingzhangella halophila</name>
    <dbReference type="NCBI Taxonomy" id="1783352"/>
    <lineage>
        <taxon>Bacteria</taxon>
        <taxon>Bacillati</taxon>
        <taxon>Actinomycetota</taxon>
        <taxon>Actinomycetes</taxon>
        <taxon>Streptosporangiales</taxon>
        <taxon>Nocardiopsidaceae</taxon>
        <taxon>Lipingzhangella</taxon>
    </lineage>
</organism>
<keyword evidence="6" id="KW-1185">Reference proteome</keyword>
<dbReference type="Gene3D" id="3.40.50.1820">
    <property type="entry name" value="alpha/beta hydrolase"/>
    <property type="match status" value="1"/>
</dbReference>
<reference evidence="5 6" key="1">
    <citation type="submission" date="2020-08" db="EMBL/GenBank/DDBJ databases">
        <title>Sequencing the genomes of 1000 actinobacteria strains.</title>
        <authorList>
            <person name="Klenk H.-P."/>
        </authorList>
    </citation>
    <scope>NUCLEOTIDE SEQUENCE [LARGE SCALE GENOMIC DNA]</scope>
    <source>
        <strain evidence="5 6">DSM 102030</strain>
    </source>
</reference>
<evidence type="ECO:0000256" key="2">
    <source>
        <dbReference type="ARBA" id="ARBA00022801"/>
    </source>
</evidence>
<dbReference type="PRINTS" id="PR00793">
    <property type="entry name" value="PROAMNOPTASE"/>
</dbReference>